<dbReference type="SUPFAM" id="SSF52540">
    <property type="entry name" value="P-loop containing nucleoside triphosphate hydrolases"/>
    <property type="match status" value="1"/>
</dbReference>
<reference evidence="4 5" key="2">
    <citation type="journal article" date="2011" name="Stand. Genomic Sci.">
        <title>Complete genome sequence of Tsukamurella paurometabola type strain (no. 33).</title>
        <authorList>
            <person name="Munk A.C."/>
            <person name="Lapidus A."/>
            <person name="Lucas S."/>
            <person name="Nolan M."/>
            <person name="Tice H."/>
            <person name="Cheng J.F."/>
            <person name="Del Rio T.G."/>
            <person name="Goodwin L."/>
            <person name="Pitluck S."/>
            <person name="Liolios K."/>
            <person name="Huntemann M."/>
            <person name="Ivanova N."/>
            <person name="Mavromatis K."/>
            <person name="Mikhailova N."/>
            <person name="Pati A."/>
            <person name="Chen A."/>
            <person name="Palaniappan K."/>
            <person name="Tapia R."/>
            <person name="Han C."/>
            <person name="Land M."/>
            <person name="Hauser L."/>
            <person name="Chang Y.J."/>
            <person name="Jeffries C.D."/>
            <person name="Brettin T."/>
            <person name="Yasawong M."/>
            <person name="Brambilla E.M."/>
            <person name="Rohde M."/>
            <person name="Sikorski J."/>
            <person name="Goker M."/>
            <person name="Detter J.C."/>
            <person name="Woyke T."/>
            <person name="Bristow J."/>
            <person name="Eisen J.A."/>
            <person name="Markowitz V."/>
            <person name="Hugenholtz P."/>
            <person name="Kyrpides N.C."/>
            <person name="Klenk H.P."/>
        </authorList>
    </citation>
    <scope>NUCLEOTIDE SEQUENCE [LARGE SCALE GENOMIC DNA]</scope>
    <source>
        <strain evidence="5">ATCC 8368 / DSM 20162 / CCUG 35730 / CIP 100753 / JCM 10117 / KCTC 9821 / NBRC 16120 / NCIMB 702349 / NCTC 13040</strain>
    </source>
</reference>
<reference evidence="5" key="1">
    <citation type="submission" date="2010-03" db="EMBL/GenBank/DDBJ databases">
        <title>The complete chromosome of Tsukamurella paurometabola DSM 20162.</title>
        <authorList>
            <consortium name="US DOE Joint Genome Institute (JGI-PGF)"/>
            <person name="Lucas S."/>
            <person name="Copeland A."/>
            <person name="Lapidus A."/>
            <person name="Glavina del Rio T."/>
            <person name="Dalin E."/>
            <person name="Tice H."/>
            <person name="Bruce D."/>
            <person name="Goodwin L."/>
            <person name="Pitluck S."/>
            <person name="Kyrpides N."/>
            <person name="Mavromatis K."/>
            <person name="Ivanova N."/>
            <person name="Mikhailova N."/>
            <person name="Munk A.C."/>
            <person name="Brettin T."/>
            <person name="Detter J.C."/>
            <person name="Tapia R."/>
            <person name="Han C."/>
            <person name="Larimer F."/>
            <person name="Land M."/>
            <person name="Hauser L."/>
            <person name="Markowitz V."/>
            <person name="Cheng J.-F."/>
            <person name="Hugenholtz P."/>
            <person name="Woyke T."/>
            <person name="Wu D."/>
            <person name="Jando M."/>
            <person name="Brambilla E."/>
            <person name="Klenk H.-P."/>
            <person name="Eisen J.A."/>
        </authorList>
    </citation>
    <scope>NUCLEOTIDE SEQUENCE [LARGE SCALE GENOMIC DNA]</scope>
    <source>
        <strain evidence="5">ATCC 8368 / DSM 20162 / CCUG 35730 / CIP 100753 / JCM 10117 / KCTC 9821 / NBRC 16120 / NCIMB 702349 / NCTC 13040</strain>
    </source>
</reference>
<sequence length="264" mass="27359">MPPKLEHIERWLLLKSVTYQVSPNVQSSGAAVLQICGLTYAAGHPSSTIVKDVNLTVRAGESVAVMGRSGSGKSSLLKLGGGLLQPTAGSVSVAGTRIDDLGEKGRALVRRGPVGFIFQGLNLIENLSVADNLDVAGRIRGRRYTSAEKTAALETVGLAAMGSRLVEDLSGGEAQRVAIARSLMSKPTIVFADEPTGALDSTNAANVTSLFKDVVAAGSAMVVATHDPIVAANTSRVVFLSDGRIVGELSSPSAEEIARRVIAL</sequence>
<proteinExistence type="predicted"/>
<evidence type="ECO:0000259" key="3">
    <source>
        <dbReference type="PROSITE" id="PS50893"/>
    </source>
</evidence>
<name>D5UQR2_TSUPD</name>
<dbReference type="AlphaFoldDB" id="D5UQR2"/>
<keyword evidence="5" id="KW-1185">Reference proteome</keyword>
<dbReference type="GO" id="GO:0022857">
    <property type="term" value="F:transmembrane transporter activity"/>
    <property type="evidence" value="ECO:0007669"/>
    <property type="project" value="TreeGrafter"/>
</dbReference>
<dbReference type="PANTHER" id="PTHR24220:SF685">
    <property type="entry name" value="ABC TRANSPORTER RELATED"/>
    <property type="match status" value="1"/>
</dbReference>
<keyword evidence="1" id="KW-0547">Nucleotide-binding</keyword>
<dbReference type="GO" id="GO:0005886">
    <property type="term" value="C:plasma membrane"/>
    <property type="evidence" value="ECO:0007669"/>
    <property type="project" value="TreeGrafter"/>
</dbReference>
<dbReference type="Proteomes" id="UP000001213">
    <property type="component" value="Chromosome"/>
</dbReference>
<evidence type="ECO:0000256" key="1">
    <source>
        <dbReference type="ARBA" id="ARBA00022741"/>
    </source>
</evidence>
<dbReference type="InterPro" id="IPR003439">
    <property type="entry name" value="ABC_transporter-like_ATP-bd"/>
</dbReference>
<dbReference type="STRING" id="521096.Tpau_0245"/>
<feature type="domain" description="ABC transporter" evidence="3">
    <location>
        <begin position="33"/>
        <end position="261"/>
    </location>
</feature>
<organism evidence="4 5">
    <name type="scientific">Tsukamurella paurometabola (strain ATCC 8368 / DSM 20162 / CCUG 35730 / CIP 100753 / JCM 10117 / KCTC 9821 / NBRC 16120 / NCIMB 702349 / NCTC 13040)</name>
    <name type="common">Corynebacterium paurometabolum</name>
    <dbReference type="NCBI Taxonomy" id="521096"/>
    <lineage>
        <taxon>Bacteria</taxon>
        <taxon>Bacillati</taxon>
        <taxon>Actinomycetota</taxon>
        <taxon>Actinomycetes</taxon>
        <taxon>Mycobacteriales</taxon>
        <taxon>Tsukamurellaceae</taxon>
        <taxon>Tsukamurella</taxon>
    </lineage>
</organism>
<dbReference type="KEGG" id="tpr:Tpau_0245"/>
<dbReference type="HOGENOM" id="CLU_000604_1_22_11"/>
<dbReference type="Gene3D" id="3.40.50.300">
    <property type="entry name" value="P-loop containing nucleotide triphosphate hydrolases"/>
    <property type="match status" value="1"/>
</dbReference>
<dbReference type="InterPro" id="IPR003593">
    <property type="entry name" value="AAA+_ATPase"/>
</dbReference>
<dbReference type="InterPro" id="IPR017871">
    <property type="entry name" value="ABC_transporter-like_CS"/>
</dbReference>
<evidence type="ECO:0000256" key="2">
    <source>
        <dbReference type="ARBA" id="ARBA00022840"/>
    </source>
</evidence>
<accession>D5UQR2</accession>
<dbReference type="EMBL" id="CP001966">
    <property type="protein sequence ID" value="ADG76895.1"/>
    <property type="molecule type" value="Genomic_DNA"/>
</dbReference>
<dbReference type="GO" id="GO:0005524">
    <property type="term" value="F:ATP binding"/>
    <property type="evidence" value="ECO:0007669"/>
    <property type="project" value="UniProtKB-KW"/>
</dbReference>
<keyword evidence="2" id="KW-0067">ATP-binding</keyword>
<evidence type="ECO:0000313" key="5">
    <source>
        <dbReference type="Proteomes" id="UP000001213"/>
    </source>
</evidence>
<dbReference type="PANTHER" id="PTHR24220">
    <property type="entry name" value="IMPORT ATP-BINDING PROTEIN"/>
    <property type="match status" value="1"/>
</dbReference>
<dbReference type="SMART" id="SM00382">
    <property type="entry name" value="AAA"/>
    <property type="match status" value="1"/>
</dbReference>
<dbReference type="eggNOG" id="COG1136">
    <property type="taxonomic scope" value="Bacteria"/>
</dbReference>
<dbReference type="PROSITE" id="PS00211">
    <property type="entry name" value="ABC_TRANSPORTER_1"/>
    <property type="match status" value="1"/>
</dbReference>
<dbReference type="InterPro" id="IPR015854">
    <property type="entry name" value="ABC_transpr_LolD-like"/>
</dbReference>
<protein>
    <submittedName>
        <fullName evidence="4">ABC transporter related protein</fullName>
    </submittedName>
</protein>
<dbReference type="InterPro" id="IPR027417">
    <property type="entry name" value="P-loop_NTPase"/>
</dbReference>
<dbReference type="Pfam" id="PF00005">
    <property type="entry name" value="ABC_tran"/>
    <property type="match status" value="1"/>
</dbReference>
<evidence type="ECO:0000313" key="4">
    <source>
        <dbReference type="EMBL" id="ADG76895.1"/>
    </source>
</evidence>
<dbReference type="PROSITE" id="PS50893">
    <property type="entry name" value="ABC_TRANSPORTER_2"/>
    <property type="match status" value="1"/>
</dbReference>
<gene>
    <name evidence="4" type="ordered locus">Tpau_0245</name>
</gene>
<dbReference type="GO" id="GO:0016887">
    <property type="term" value="F:ATP hydrolysis activity"/>
    <property type="evidence" value="ECO:0007669"/>
    <property type="project" value="InterPro"/>
</dbReference>